<dbReference type="Proteomes" id="UP000317010">
    <property type="component" value="Unassembled WGS sequence"/>
</dbReference>
<evidence type="ECO:0000313" key="2">
    <source>
        <dbReference type="Proteomes" id="UP000317010"/>
    </source>
</evidence>
<evidence type="ECO:0008006" key="3">
    <source>
        <dbReference type="Google" id="ProtNLM"/>
    </source>
</evidence>
<gene>
    <name evidence="1" type="ORF">JN11_03402</name>
</gene>
<sequence>MARDDFSKDTITKLAERVGFLCSNPACRTHTVGPNSEQTKSTRIGKGAHITAAAVGGPRYETGLTPEQRSHISNGIWLCANCADLIDKDEGKFPTILLNSWKADAELEMHKRLKGEPLESVAVGEPYLEVDLVWQRGGRSPRGYSNKNPVEVDENGRWVTFIGAGVKPIIHWELNWSYALKIYNNSSYPAYNICFRQISDLKFTTLEKLPIKNNLPPYDYLELKAKYVDRVEGIHTVADEIMAKKIPDALNGLTFEIVYFDEGRQEHRTGLKIVDGTIENNKII</sequence>
<evidence type="ECO:0000313" key="1">
    <source>
        <dbReference type="EMBL" id="TWI97580.1"/>
    </source>
</evidence>
<dbReference type="EMBL" id="VLLI01000010">
    <property type="protein sequence ID" value="TWI97580.1"/>
    <property type="molecule type" value="Genomic_DNA"/>
</dbReference>
<protein>
    <recommendedName>
        <fullName evidence="3">HNH endonuclease</fullName>
    </recommendedName>
</protein>
<dbReference type="OrthoDB" id="5379188at2"/>
<organism evidence="1 2">
    <name type="scientific">Mucilaginibacter frigoritolerans</name>
    <dbReference type="NCBI Taxonomy" id="652788"/>
    <lineage>
        <taxon>Bacteria</taxon>
        <taxon>Pseudomonadati</taxon>
        <taxon>Bacteroidota</taxon>
        <taxon>Sphingobacteriia</taxon>
        <taxon>Sphingobacteriales</taxon>
        <taxon>Sphingobacteriaceae</taxon>
        <taxon>Mucilaginibacter</taxon>
    </lineage>
</organism>
<dbReference type="AlphaFoldDB" id="A0A562TXL9"/>
<name>A0A562TXL9_9SPHI</name>
<keyword evidence="2" id="KW-1185">Reference proteome</keyword>
<comment type="caution">
    <text evidence="1">The sequence shown here is derived from an EMBL/GenBank/DDBJ whole genome shotgun (WGS) entry which is preliminary data.</text>
</comment>
<proteinExistence type="predicted"/>
<accession>A0A562TXL9</accession>
<dbReference type="RefSeq" id="WP_144914395.1">
    <property type="nucleotide sequence ID" value="NZ_VLLI01000010.1"/>
</dbReference>
<reference evidence="1 2" key="1">
    <citation type="submission" date="2019-07" db="EMBL/GenBank/DDBJ databases">
        <title>Genomic Encyclopedia of Archaeal and Bacterial Type Strains, Phase II (KMG-II): from individual species to whole genera.</title>
        <authorList>
            <person name="Goeker M."/>
        </authorList>
    </citation>
    <scope>NUCLEOTIDE SEQUENCE [LARGE SCALE GENOMIC DNA]</scope>
    <source>
        <strain evidence="1 2">ATCC BAA-1854</strain>
    </source>
</reference>